<name>S3BI94_9BURK</name>
<evidence type="ECO:0000256" key="2">
    <source>
        <dbReference type="ARBA" id="ARBA00022722"/>
    </source>
</evidence>
<dbReference type="GO" id="GO:0016787">
    <property type="term" value="F:hydrolase activity"/>
    <property type="evidence" value="ECO:0007669"/>
    <property type="project" value="UniProtKB-KW"/>
</dbReference>
<reference evidence="5 6" key="1">
    <citation type="submission" date="2013-04" db="EMBL/GenBank/DDBJ databases">
        <title>The Genome Sequence of Sutterella wadsworthensis HGA0223.</title>
        <authorList>
            <consortium name="The Broad Institute Genomics Platform"/>
            <person name="Earl A."/>
            <person name="Ward D."/>
            <person name="Feldgarden M."/>
            <person name="Gevers D."/>
            <person name="Schmidt T.M."/>
            <person name="Dover J."/>
            <person name="Dai D."/>
            <person name="Walker B."/>
            <person name="Young S."/>
            <person name="Zeng Q."/>
            <person name="Gargeya S."/>
            <person name="Fitzgerald M."/>
            <person name="Haas B."/>
            <person name="Abouelleil A."/>
            <person name="Allen A.W."/>
            <person name="Alvarado L."/>
            <person name="Arachchi H.M."/>
            <person name="Berlin A.M."/>
            <person name="Chapman S.B."/>
            <person name="Gainer-Dewar J."/>
            <person name="Goldberg J."/>
            <person name="Griggs A."/>
            <person name="Gujja S."/>
            <person name="Hansen M."/>
            <person name="Howarth C."/>
            <person name="Imamovic A."/>
            <person name="Ireland A."/>
            <person name="Larimer J."/>
            <person name="McCowan C."/>
            <person name="Murphy C."/>
            <person name="Pearson M."/>
            <person name="Poon T.W."/>
            <person name="Priest M."/>
            <person name="Roberts A."/>
            <person name="Saif S."/>
            <person name="Shea T."/>
            <person name="Sisk P."/>
            <person name="Sykes S."/>
            <person name="Wortman J."/>
            <person name="Nusbaum C."/>
            <person name="Birren B."/>
        </authorList>
    </citation>
    <scope>NUCLEOTIDE SEQUENCE [LARGE SCALE GENOMIC DNA]</scope>
    <source>
        <strain evidence="5 6">HGA0223</strain>
    </source>
</reference>
<dbReference type="HOGENOM" id="CLU_070541_0_0_4"/>
<gene>
    <name evidence="5" type="ORF">HMPREF1476_00841</name>
</gene>
<dbReference type="eggNOG" id="COG2356">
    <property type="taxonomic scope" value="Bacteria"/>
</dbReference>
<dbReference type="PANTHER" id="PTHR33607:SF2">
    <property type="entry name" value="ENDONUCLEASE-1"/>
    <property type="match status" value="1"/>
</dbReference>
<evidence type="ECO:0000256" key="3">
    <source>
        <dbReference type="ARBA" id="ARBA00022801"/>
    </source>
</evidence>
<evidence type="ECO:0000313" key="6">
    <source>
        <dbReference type="Proteomes" id="UP000014400"/>
    </source>
</evidence>
<accession>S3BI94</accession>
<feature type="chain" id="PRO_5004517852" evidence="4">
    <location>
        <begin position="23"/>
        <end position="249"/>
    </location>
</feature>
<evidence type="ECO:0000256" key="1">
    <source>
        <dbReference type="ARBA" id="ARBA00006429"/>
    </source>
</evidence>
<dbReference type="GO" id="GO:0004518">
    <property type="term" value="F:nuclease activity"/>
    <property type="evidence" value="ECO:0007669"/>
    <property type="project" value="UniProtKB-KW"/>
</dbReference>
<protein>
    <submittedName>
        <fullName evidence="5">Uncharacterized protein</fullName>
    </submittedName>
</protein>
<organism evidence="5 6">
    <name type="scientific">Sutterella wadsworthensis HGA0223</name>
    <dbReference type="NCBI Taxonomy" id="1203554"/>
    <lineage>
        <taxon>Bacteria</taxon>
        <taxon>Pseudomonadati</taxon>
        <taxon>Pseudomonadota</taxon>
        <taxon>Betaproteobacteria</taxon>
        <taxon>Burkholderiales</taxon>
        <taxon>Sutterellaceae</taxon>
        <taxon>Sutterella</taxon>
    </lineage>
</organism>
<dbReference type="EMBL" id="ATCF01000012">
    <property type="protein sequence ID" value="EPE00112.1"/>
    <property type="molecule type" value="Genomic_DNA"/>
</dbReference>
<evidence type="ECO:0000256" key="4">
    <source>
        <dbReference type="SAM" id="SignalP"/>
    </source>
</evidence>
<sequence length="249" mass="28609">MSNRLLCLLLSASLFAAGAVEAAGNTTIESFNKAKKILEHQVYQDHRITFYCLASFDRDKNITLPEGFVTPEHQKRAKRVEWEHVVPAENFGRFFSEWRDGSPECVDSKGRSFKGRKCAEKASKEYRFMQADLYNLYPAIGAVNAIRSNFNYQMLPDTAATFGTCPMKVANRRAEPPEYTRGPIARSTLYMAEAYADVYKLSNQQRQLMEAWNKMYPADQWECTRAQRIQKIQKNENRFVTEACRKAGL</sequence>
<dbReference type="InterPro" id="IPR044925">
    <property type="entry name" value="His-Me_finger_sf"/>
</dbReference>
<feature type="signal peptide" evidence="4">
    <location>
        <begin position="1"/>
        <end position="22"/>
    </location>
</feature>
<evidence type="ECO:0000313" key="5">
    <source>
        <dbReference type="EMBL" id="EPE00112.1"/>
    </source>
</evidence>
<dbReference type="AlphaFoldDB" id="S3BI94"/>
<keyword evidence="4" id="KW-0732">Signal</keyword>
<dbReference type="Proteomes" id="UP000014400">
    <property type="component" value="Unassembled WGS sequence"/>
</dbReference>
<dbReference type="STRING" id="1203554.HMPREF1476_00841"/>
<dbReference type="PATRIC" id="fig|1203554.3.peg.851"/>
<dbReference type="PANTHER" id="PTHR33607">
    <property type="entry name" value="ENDONUCLEASE-1"/>
    <property type="match status" value="1"/>
</dbReference>
<keyword evidence="2" id="KW-0540">Nuclease</keyword>
<dbReference type="RefSeq" id="WP_016474169.1">
    <property type="nucleotide sequence ID" value="NZ_KE150480.1"/>
</dbReference>
<comment type="caution">
    <text evidence="5">The sequence shown here is derived from an EMBL/GenBank/DDBJ whole genome shotgun (WGS) entry which is preliminary data.</text>
</comment>
<keyword evidence="6" id="KW-1185">Reference proteome</keyword>
<dbReference type="Pfam" id="PF04231">
    <property type="entry name" value="Endonuclease_1"/>
    <property type="match status" value="1"/>
</dbReference>
<dbReference type="SUPFAM" id="SSF54060">
    <property type="entry name" value="His-Me finger endonucleases"/>
    <property type="match status" value="1"/>
</dbReference>
<dbReference type="InterPro" id="IPR007346">
    <property type="entry name" value="Endonuclease-I"/>
</dbReference>
<proteinExistence type="inferred from homology"/>
<keyword evidence="3" id="KW-0378">Hydrolase</keyword>
<comment type="similarity">
    <text evidence="1">Belongs to the EndA/NucM nuclease family.</text>
</comment>